<dbReference type="InterPro" id="IPR052362">
    <property type="entry name" value="HTH-GbsR_regulator"/>
</dbReference>
<dbReference type="Proteomes" id="UP000007722">
    <property type="component" value="Chromosome"/>
</dbReference>
<evidence type="ECO:0000256" key="4">
    <source>
        <dbReference type="PIRNR" id="PIRNR006707"/>
    </source>
</evidence>
<dbReference type="AlphaFoldDB" id="D7DUX2"/>
<dbReference type="HOGENOM" id="CLU_107445_0_0_2"/>
<dbReference type="OrthoDB" id="85881at2157"/>
<evidence type="ECO:0000256" key="3">
    <source>
        <dbReference type="ARBA" id="ARBA00023163"/>
    </source>
</evidence>
<dbReference type="CDD" id="cd00090">
    <property type="entry name" value="HTH_ARSR"/>
    <property type="match status" value="1"/>
</dbReference>
<dbReference type="GO" id="GO:0003677">
    <property type="term" value="F:DNA binding"/>
    <property type="evidence" value="ECO:0007669"/>
    <property type="project" value="UniProtKB-UniRule"/>
</dbReference>
<evidence type="ECO:0000256" key="1">
    <source>
        <dbReference type="ARBA" id="ARBA00023015"/>
    </source>
</evidence>
<keyword evidence="1 4" id="KW-0805">Transcription regulation</keyword>
<comment type="similarity">
    <text evidence="4">Belongs to the GbsR family.</text>
</comment>
<gene>
    <name evidence="5" type="ordered locus">Mvol_1275</name>
</gene>
<dbReference type="KEGG" id="mvo:Mvol_1275"/>
<keyword evidence="2 4" id="KW-0238">DNA-binding</keyword>
<sequence length="172" mass="20016">MSTEKEKIKQTIMELYGELARLTNLPKSMGEVYSAIYLSEKPLCMDEIIDFLKISKGTASTTIRKLEELKAIKKVWVEGDRKNYYKISGSIPLLDSMFKRDMIISDACDTLNKIMDNPMDEETKKYAEKKLHGILVIKEISKKITESLKMYDNVDYEEVYRKLHQNSSKEKK</sequence>
<dbReference type="Gene3D" id="1.10.10.10">
    <property type="entry name" value="Winged helix-like DNA-binding domain superfamily/Winged helix DNA-binding domain"/>
    <property type="match status" value="1"/>
</dbReference>
<dbReference type="PIRSF" id="PIRSF006707">
    <property type="entry name" value="MJ1563"/>
    <property type="match status" value="1"/>
</dbReference>
<dbReference type="InterPro" id="IPR026282">
    <property type="entry name" value="MJ1563"/>
</dbReference>
<dbReference type="SUPFAM" id="SSF46785">
    <property type="entry name" value="Winged helix' DNA-binding domain"/>
    <property type="match status" value="1"/>
</dbReference>
<dbReference type="eggNOG" id="arCOG02795">
    <property type="taxonomic scope" value="Archaea"/>
</dbReference>
<dbReference type="InterPro" id="IPR036390">
    <property type="entry name" value="WH_DNA-bd_sf"/>
</dbReference>
<proteinExistence type="inferred from homology"/>
<dbReference type="InParanoid" id="D7DUX2"/>
<accession>D7DUX2</accession>
<dbReference type="InterPro" id="IPR011991">
    <property type="entry name" value="ArsR-like_HTH"/>
</dbReference>
<name>D7DUX2_METV3</name>
<keyword evidence="6" id="KW-1185">Reference proteome</keyword>
<evidence type="ECO:0000313" key="5">
    <source>
        <dbReference type="EMBL" id="ADI36932.1"/>
    </source>
</evidence>
<reference evidence="5 6" key="1">
    <citation type="submission" date="2010-05" db="EMBL/GenBank/DDBJ databases">
        <title>Complete sequence of Methanococcus voltae A3.</title>
        <authorList>
            <consortium name="US DOE Joint Genome Institute"/>
            <person name="Lucas S."/>
            <person name="Copeland A."/>
            <person name="Lapidus A."/>
            <person name="Cheng J.-F."/>
            <person name="Bruce D."/>
            <person name="Goodwin L."/>
            <person name="Pitluck S."/>
            <person name="Lowry S."/>
            <person name="Clum A."/>
            <person name="Land M."/>
            <person name="Hauser L."/>
            <person name="Kyrpides N."/>
            <person name="Mikhailova N."/>
            <person name="Whitman W.B."/>
            <person name="Woyke T."/>
        </authorList>
    </citation>
    <scope>NUCLEOTIDE SEQUENCE [LARGE SCALE GENOMIC DNA]</scope>
    <source>
        <strain evidence="6">ATCC BAA-1334 / A3</strain>
    </source>
</reference>
<dbReference type="STRING" id="456320.Mvol_1275"/>
<evidence type="ECO:0000313" key="6">
    <source>
        <dbReference type="Proteomes" id="UP000007722"/>
    </source>
</evidence>
<dbReference type="InterPro" id="IPR036388">
    <property type="entry name" value="WH-like_DNA-bd_sf"/>
</dbReference>
<keyword evidence="3 4" id="KW-0804">Transcription</keyword>
<dbReference type="PANTHER" id="PTHR38465:SF1">
    <property type="entry name" value="HTH-TYPE TRANSCRIPTIONAL REGULATOR MJ1563-RELATED"/>
    <property type="match status" value="1"/>
</dbReference>
<protein>
    <recommendedName>
        <fullName evidence="4">HTH-type transcriptional regulator</fullName>
    </recommendedName>
</protein>
<dbReference type="PANTHER" id="PTHR38465">
    <property type="entry name" value="HTH-TYPE TRANSCRIPTIONAL REGULATOR MJ1563-RELATED"/>
    <property type="match status" value="1"/>
</dbReference>
<dbReference type="EMBL" id="CP002057">
    <property type="protein sequence ID" value="ADI36932.1"/>
    <property type="molecule type" value="Genomic_DNA"/>
</dbReference>
<evidence type="ECO:0000256" key="2">
    <source>
        <dbReference type="ARBA" id="ARBA00023125"/>
    </source>
</evidence>
<organism evidence="5 6">
    <name type="scientific">Methanococcus voltae (strain ATCC BAA-1334 / A3)</name>
    <dbReference type="NCBI Taxonomy" id="456320"/>
    <lineage>
        <taxon>Archaea</taxon>
        <taxon>Methanobacteriati</taxon>
        <taxon>Methanobacteriota</taxon>
        <taxon>Methanomada group</taxon>
        <taxon>Methanococci</taxon>
        <taxon>Methanococcales</taxon>
        <taxon>Methanococcaceae</taxon>
        <taxon>Methanococcus</taxon>
    </lineage>
</organism>